<dbReference type="AlphaFoldDB" id="A0A7W8G0K6"/>
<keyword evidence="1" id="KW-0472">Membrane</keyword>
<accession>A0A7W8G0K6</accession>
<feature type="transmembrane region" description="Helical" evidence="1">
    <location>
        <begin position="377"/>
        <end position="400"/>
    </location>
</feature>
<dbReference type="InterPro" id="IPR005230">
    <property type="entry name" value="TraB_bac"/>
</dbReference>
<dbReference type="InterPro" id="IPR046345">
    <property type="entry name" value="TraB_PrgY-like"/>
</dbReference>
<feature type="transmembrane region" description="Helical" evidence="1">
    <location>
        <begin position="266"/>
        <end position="284"/>
    </location>
</feature>
<name>A0A7W8G0K6_9GAMM</name>
<dbReference type="NCBIfam" id="TIGR00261">
    <property type="entry name" value="traB"/>
    <property type="match status" value="1"/>
</dbReference>
<proteinExistence type="predicted"/>
<keyword evidence="3" id="KW-1185">Reference proteome</keyword>
<dbReference type="EMBL" id="JACHHP010000003">
    <property type="protein sequence ID" value="MBB5208434.1"/>
    <property type="molecule type" value="Genomic_DNA"/>
</dbReference>
<evidence type="ECO:0000256" key="1">
    <source>
        <dbReference type="SAM" id="Phobius"/>
    </source>
</evidence>
<dbReference type="InterPro" id="IPR002816">
    <property type="entry name" value="TraB/PrgY/GumN_fam"/>
</dbReference>
<sequence>MNAATDVAPHDPLAGQPIVEVERDGVSYTLLGTAHVSRASVEAAEALIATRTFDAVAVELCEGRYNAMNNPAALAQLDLFRVIRENKIGLVTANLALSAYQRRLAEQLGVEPGAEMRASMVAAEARGLPVWRIDRDVGKTLHRTYAAVGFWRKLTLMSGLAASLIVDDKVEEDEIEKLKEGDMLESAFHEFAKRDDVIYNALIDERDRYMAAALRQHASPGQRVLAVVGAGHLQGLAKYLTQAQTDPAGTRSELETLPPPKHWGKWLGALFIAIVLGGFAYGFAQGADIGTDLVVTWILATGLLGALGCTVAGGHPLSILTAFAVSPLTPLHPALGSGTLSALVEAWVRRPTVADFERLRDDATSLRGWWKNRVTRTLLNFFLTSVGTAIGVWLAGWGMLTRLF</sequence>
<dbReference type="Proteomes" id="UP000521199">
    <property type="component" value="Unassembled WGS sequence"/>
</dbReference>
<keyword evidence="1" id="KW-0812">Transmembrane</keyword>
<keyword evidence="1" id="KW-1133">Transmembrane helix</keyword>
<dbReference type="Pfam" id="PF01963">
    <property type="entry name" value="TraB_PrgY_gumN"/>
    <property type="match status" value="1"/>
</dbReference>
<evidence type="ECO:0000313" key="2">
    <source>
        <dbReference type="EMBL" id="MBB5208434.1"/>
    </source>
</evidence>
<protein>
    <submittedName>
        <fullName evidence="2">Pheromone shutdown-related protein TraB</fullName>
    </submittedName>
</protein>
<dbReference type="RefSeq" id="WP_183960963.1">
    <property type="nucleotide sequence ID" value="NZ_JACHHP010000003.1"/>
</dbReference>
<gene>
    <name evidence="2" type="ORF">HNQ52_001976</name>
</gene>
<reference evidence="2 3" key="1">
    <citation type="submission" date="2020-08" db="EMBL/GenBank/DDBJ databases">
        <title>Genomic Encyclopedia of Type Strains, Phase IV (KMG-IV): sequencing the most valuable type-strain genomes for metagenomic binning, comparative biology and taxonomic classification.</title>
        <authorList>
            <person name="Goeker M."/>
        </authorList>
    </citation>
    <scope>NUCLEOTIDE SEQUENCE [LARGE SCALE GENOMIC DNA]</scope>
    <source>
        <strain evidence="2 3">DSM 24163</strain>
    </source>
</reference>
<dbReference type="PANTHER" id="PTHR21530">
    <property type="entry name" value="PHEROMONE SHUTDOWN PROTEIN"/>
    <property type="match status" value="1"/>
</dbReference>
<organism evidence="2 3">
    <name type="scientific">Chiayiivirga flava</name>
    <dbReference type="NCBI Taxonomy" id="659595"/>
    <lineage>
        <taxon>Bacteria</taxon>
        <taxon>Pseudomonadati</taxon>
        <taxon>Pseudomonadota</taxon>
        <taxon>Gammaproteobacteria</taxon>
        <taxon>Lysobacterales</taxon>
        <taxon>Lysobacteraceae</taxon>
        <taxon>Chiayiivirga</taxon>
    </lineage>
</organism>
<comment type="caution">
    <text evidence="2">The sequence shown here is derived from an EMBL/GenBank/DDBJ whole genome shotgun (WGS) entry which is preliminary data.</text>
</comment>
<dbReference type="PANTHER" id="PTHR21530:SF7">
    <property type="entry name" value="TRAB DOMAIN-CONTAINING PROTEIN"/>
    <property type="match status" value="1"/>
</dbReference>
<evidence type="ECO:0000313" key="3">
    <source>
        <dbReference type="Proteomes" id="UP000521199"/>
    </source>
</evidence>
<feature type="transmembrane region" description="Helical" evidence="1">
    <location>
        <begin position="296"/>
        <end position="325"/>
    </location>
</feature>
<dbReference type="CDD" id="cd14726">
    <property type="entry name" value="TraB_PrgY-like"/>
    <property type="match status" value="1"/>
</dbReference>